<dbReference type="PANTHER" id="PTHR34975">
    <property type="entry name" value="SPORE GERMINATION PROTEIN A2"/>
    <property type="match status" value="1"/>
</dbReference>
<comment type="subcellular location">
    <subcellularLocation>
        <location evidence="1">Membrane</location>
        <topology evidence="1">Multi-pass membrane protein</topology>
    </subcellularLocation>
</comment>
<comment type="caution">
    <text evidence="9">The sequence shown here is derived from an EMBL/GenBank/DDBJ whole genome shotgun (WGS) entry which is preliminary data.</text>
</comment>
<dbReference type="InterPro" id="IPR004761">
    <property type="entry name" value="Spore_GerAB"/>
</dbReference>
<comment type="similarity">
    <text evidence="2">Belongs to the amino acid-polyamine-organocation (APC) superfamily. Spore germination protein (SGP) (TC 2.A.3.9) family.</text>
</comment>
<dbReference type="AlphaFoldDB" id="A0A3M7TTE8"/>
<evidence type="ECO:0000256" key="4">
    <source>
        <dbReference type="ARBA" id="ARBA00022544"/>
    </source>
</evidence>
<evidence type="ECO:0000313" key="9">
    <source>
        <dbReference type="EMBL" id="RNA68723.1"/>
    </source>
</evidence>
<protein>
    <submittedName>
        <fullName evidence="9">Uncharacterized protein</fullName>
    </submittedName>
</protein>
<organism evidence="9 10">
    <name type="scientific">Alteribacter keqinensis</name>
    <dbReference type="NCBI Taxonomy" id="2483800"/>
    <lineage>
        <taxon>Bacteria</taxon>
        <taxon>Bacillati</taxon>
        <taxon>Bacillota</taxon>
        <taxon>Bacilli</taxon>
        <taxon>Bacillales</taxon>
        <taxon>Bacillaceae</taxon>
        <taxon>Alteribacter</taxon>
    </lineage>
</organism>
<feature type="transmembrane region" description="Helical" evidence="8">
    <location>
        <begin position="87"/>
        <end position="106"/>
    </location>
</feature>
<dbReference type="GO" id="GO:0016020">
    <property type="term" value="C:membrane"/>
    <property type="evidence" value="ECO:0007669"/>
    <property type="project" value="UniProtKB-SubCell"/>
</dbReference>
<feature type="transmembrane region" description="Helical" evidence="8">
    <location>
        <begin position="349"/>
        <end position="369"/>
    </location>
</feature>
<dbReference type="Proteomes" id="UP000278746">
    <property type="component" value="Unassembled WGS sequence"/>
</dbReference>
<name>A0A3M7TTE8_9BACI</name>
<feature type="transmembrane region" description="Helical" evidence="8">
    <location>
        <begin position="192"/>
        <end position="209"/>
    </location>
</feature>
<dbReference type="GO" id="GO:0009847">
    <property type="term" value="P:spore germination"/>
    <property type="evidence" value="ECO:0007669"/>
    <property type="project" value="InterPro"/>
</dbReference>
<keyword evidence="3" id="KW-0813">Transport</keyword>
<feature type="transmembrane region" description="Helical" evidence="8">
    <location>
        <begin position="318"/>
        <end position="337"/>
    </location>
</feature>
<feature type="transmembrane region" description="Helical" evidence="8">
    <location>
        <begin position="152"/>
        <end position="172"/>
    </location>
</feature>
<feature type="transmembrane region" description="Helical" evidence="8">
    <location>
        <begin position="285"/>
        <end position="306"/>
    </location>
</feature>
<evidence type="ECO:0000256" key="8">
    <source>
        <dbReference type="SAM" id="Phobius"/>
    </source>
</evidence>
<dbReference type="PANTHER" id="PTHR34975:SF2">
    <property type="entry name" value="SPORE GERMINATION PROTEIN A2"/>
    <property type="match status" value="1"/>
</dbReference>
<feature type="transmembrane region" description="Helical" evidence="8">
    <location>
        <begin position="118"/>
        <end position="140"/>
    </location>
</feature>
<feature type="transmembrane region" description="Helical" evidence="8">
    <location>
        <begin position="12"/>
        <end position="32"/>
    </location>
</feature>
<keyword evidence="5 8" id="KW-0812">Transmembrane</keyword>
<evidence type="ECO:0000256" key="3">
    <source>
        <dbReference type="ARBA" id="ARBA00022448"/>
    </source>
</evidence>
<dbReference type="NCBIfam" id="TIGR00912">
    <property type="entry name" value="2A0309"/>
    <property type="match status" value="1"/>
</dbReference>
<evidence type="ECO:0000256" key="7">
    <source>
        <dbReference type="ARBA" id="ARBA00023136"/>
    </source>
</evidence>
<feature type="transmembrane region" description="Helical" evidence="8">
    <location>
        <begin position="44"/>
        <end position="66"/>
    </location>
</feature>
<evidence type="ECO:0000256" key="5">
    <source>
        <dbReference type="ARBA" id="ARBA00022692"/>
    </source>
</evidence>
<evidence type="ECO:0000256" key="6">
    <source>
        <dbReference type="ARBA" id="ARBA00022989"/>
    </source>
</evidence>
<dbReference type="Pfam" id="PF03845">
    <property type="entry name" value="Spore_permease"/>
    <property type="match status" value="1"/>
</dbReference>
<dbReference type="Gene3D" id="1.20.1740.10">
    <property type="entry name" value="Amino acid/polyamine transporter I"/>
    <property type="match status" value="1"/>
</dbReference>
<accession>A0A3M7TTE8</accession>
<dbReference type="OrthoDB" id="2716906at2"/>
<keyword evidence="6 8" id="KW-1133">Transmembrane helix</keyword>
<reference evidence="9 10" key="1">
    <citation type="submission" date="2018-10" db="EMBL/GenBank/DDBJ databases">
        <title>Bacillus Keqinensis sp. nov., a moderately halophilic bacterium isolated from a saline-alkaline lake.</title>
        <authorList>
            <person name="Wang H."/>
        </authorList>
    </citation>
    <scope>NUCLEOTIDE SEQUENCE [LARGE SCALE GENOMIC DNA]</scope>
    <source>
        <strain evidence="9 10">KQ-3</strain>
    </source>
</reference>
<feature type="transmembrane region" description="Helical" evidence="8">
    <location>
        <begin position="230"/>
        <end position="253"/>
    </location>
</feature>
<dbReference type="RefSeq" id="WP_122896248.1">
    <property type="nucleotide sequence ID" value="NZ_RHIB01000001.1"/>
</dbReference>
<evidence type="ECO:0000313" key="10">
    <source>
        <dbReference type="Proteomes" id="UP000278746"/>
    </source>
</evidence>
<keyword evidence="10" id="KW-1185">Reference proteome</keyword>
<evidence type="ECO:0000256" key="1">
    <source>
        <dbReference type="ARBA" id="ARBA00004141"/>
    </source>
</evidence>
<proteinExistence type="inferred from homology"/>
<evidence type="ECO:0000256" key="2">
    <source>
        <dbReference type="ARBA" id="ARBA00007998"/>
    </source>
</evidence>
<sequence>MKTQSSDHYTMSPLELSVTHVSFTIGAGILTLPRALVSVLESSFGWISILFCGLLMALFVTGIVLLHKRLAKESLFDYFERSRHLKWLGKVFSLAFFVYFLSFFSIEGRILANVVHIYLLNQTPSEVIFLMMLLATTYACSKGIEGIVHISLMYFPFVILVLGIVVFMNLGNFEVNELRPFIGSEVVRAFDIRHLFYFFLGFEIFFFLLKYVNPLDATGKKQKKNKPLKIYLAGVLVVVLLYSAVSVFSFGVLTVEATKILPFPTIELSKEVEVLEGLIERLEPLVIVMWIMTIFNTMAILQFIAADLFHSQWTPKSNANTIAFIFGLLSFILSFSPDSLMQVLSVSNWVGYGGIGIITLLLITGFAVVKKNNRTTKGPPSETTPGSEMNG</sequence>
<keyword evidence="7 8" id="KW-0472">Membrane</keyword>
<gene>
    <name evidence="9" type="ORF">EBO34_01780</name>
</gene>
<dbReference type="EMBL" id="RHIB01000001">
    <property type="protein sequence ID" value="RNA68723.1"/>
    <property type="molecule type" value="Genomic_DNA"/>
</dbReference>
<keyword evidence="4" id="KW-0309">Germination</keyword>